<dbReference type="RefSeq" id="WP_219506495.1">
    <property type="nucleotide sequence ID" value="NZ_JAHXDN010000006.1"/>
</dbReference>
<dbReference type="InterPro" id="IPR004606">
    <property type="entry name" value="Mop_domain"/>
</dbReference>
<evidence type="ECO:0000259" key="9">
    <source>
        <dbReference type="PROSITE" id="PS51866"/>
    </source>
</evidence>
<dbReference type="Pfam" id="PF00005">
    <property type="entry name" value="ABC_tran"/>
    <property type="match status" value="1"/>
</dbReference>
<organism evidence="10 11">
    <name type="scientific">Roseobacter insulae</name>
    <dbReference type="NCBI Taxonomy" id="2859783"/>
    <lineage>
        <taxon>Bacteria</taxon>
        <taxon>Pseudomonadati</taxon>
        <taxon>Pseudomonadota</taxon>
        <taxon>Alphaproteobacteria</taxon>
        <taxon>Rhodobacterales</taxon>
        <taxon>Roseobacteraceae</taxon>
        <taxon>Roseobacter</taxon>
    </lineage>
</organism>
<dbReference type="PROSITE" id="PS51866">
    <property type="entry name" value="MOP"/>
    <property type="match status" value="1"/>
</dbReference>
<evidence type="ECO:0000256" key="4">
    <source>
        <dbReference type="ARBA" id="ARBA00022840"/>
    </source>
</evidence>
<keyword evidence="11" id="KW-1185">Reference proteome</keyword>
<dbReference type="InterPro" id="IPR011868">
    <property type="entry name" value="ModC_ABC_ATP-bd"/>
</dbReference>
<dbReference type="InterPro" id="IPR050334">
    <property type="entry name" value="Molybdenum_import_ModC"/>
</dbReference>
<dbReference type="GO" id="GO:0005524">
    <property type="term" value="F:ATP binding"/>
    <property type="evidence" value="ECO:0007669"/>
    <property type="project" value="UniProtKB-KW"/>
</dbReference>
<gene>
    <name evidence="10" type="primary">modC</name>
    <name evidence="10" type="ORF">KX928_19700</name>
</gene>
<accession>A0A9X1FXP0</accession>
<evidence type="ECO:0000256" key="3">
    <source>
        <dbReference type="ARBA" id="ARBA00022741"/>
    </source>
</evidence>
<feature type="domain" description="ABC transporter" evidence="8">
    <location>
        <begin position="1"/>
        <end position="233"/>
    </location>
</feature>
<dbReference type="AlphaFoldDB" id="A0A9X1FXP0"/>
<dbReference type="InterPro" id="IPR017871">
    <property type="entry name" value="ABC_transporter-like_CS"/>
</dbReference>
<dbReference type="GO" id="GO:0140359">
    <property type="term" value="F:ABC-type transporter activity"/>
    <property type="evidence" value="ECO:0007669"/>
    <property type="project" value="InterPro"/>
</dbReference>
<dbReference type="InterPro" id="IPR005116">
    <property type="entry name" value="Transp-assoc_OB_typ1"/>
</dbReference>
<dbReference type="NCBIfam" id="TIGR02142">
    <property type="entry name" value="modC_ABC"/>
    <property type="match status" value="1"/>
</dbReference>
<dbReference type="PROSITE" id="PS00211">
    <property type="entry name" value="ABC_TRANSPORTER_1"/>
    <property type="match status" value="1"/>
</dbReference>
<keyword evidence="5" id="KW-1278">Translocase</keyword>
<dbReference type="PANTHER" id="PTHR43514">
    <property type="entry name" value="ABC TRANSPORTER I FAMILY MEMBER 10"/>
    <property type="match status" value="1"/>
</dbReference>
<dbReference type="PROSITE" id="PS50893">
    <property type="entry name" value="ABC_TRANSPORTER_2"/>
    <property type="match status" value="1"/>
</dbReference>
<keyword evidence="3" id="KW-0547">Nucleotide-binding</keyword>
<name>A0A9X1FXP0_9RHOB</name>
<keyword evidence="2" id="KW-0997">Cell inner membrane</keyword>
<keyword evidence="7" id="KW-0500">Molybdenum</keyword>
<comment type="caution">
    <text evidence="10">The sequence shown here is derived from an EMBL/GenBank/DDBJ whole genome shotgun (WGS) entry which is preliminary data.</text>
</comment>
<dbReference type="GO" id="GO:0016887">
    <property type="term" value="F:ATP hydrolysis activity"/>
    <property type="evidence" value="ECO:0007669"/>
    <property type="project" value="InterPro"/>
</dbReference>
<dbReference type="InterPro" id="IPR003439">
    <property type="entry name" value="ABC_transporter-like_ATP-bd"/>
</dbReference>
<evidence type="ECO:0000256" key="1">
    <source>
        <dbReference type="ARBA" id="ARBA00022475"/>
    </source>
</evidence>
<proteinExistence type="predicted"/>
<keyword evidence="1" id="KW-1003">Cell membrane</keyword>
<evidence type="ECO:0000313" key="11">
    <source>
        <dbReference type="Proteomes" id="UP001138661"/>
    </source>
</evidence>
<evidence type="ECO:0000259" key="8">
    <source>
        <dbReference type="PROSITE" id="PS50893"/>
    </source>
</evidence>
<evidence type="ECO:0000313" key="10">
    <source>
        <dbReference type="EMBL" id="MBW4710015.1"/>
    </source>
</evidence>
<protein>
    <submittedName>
        <fullName evidence="10">Molybdenum ABC transporter ATP-binding protein</fullName>
    </submittedName>
</protein>
<dbReference type="Proteomes" id="UP001138661">
    <property type="component" value="Unassembled WGS sequence"/>
</dbReference>
<evidence type="ECO:0000256" key="5">
    <source>
        <dbReference type="ARBA" id="ARBA00022967"/>
    </source>
</evidence>
<feature type="domain" description="Mop" evidence="9">
    <location>
        <begin position="291"/>
        <end position="357"/>
    </location>
</feature>
<keyword evidence="6" id="KW-0472">Membrane</keyword>
<keyword evidence="4 10" id="KW-0067">ATP-binding</keyword>
<evidence type="ECO:0000256" key="7">
    <source>
        <dbReference type="PROSITE-ProRule" id="PRU01213"/>
    </source>
</evidence>
<dbReference type="EMBL" id="JAHXDN010000006">
    <property type="protein sequence ID" value="MBW4710015.1"/>
    <property type="molecule type" value="Genomic_DNA"/>
</dbReference>
<evidence type="ECO:0000256" key="6">
    <source>
        <dbReference type="ARBA" id="ARBA00023136"/>
    </source>
</evidence>
<dbReference type="GO" id="GO:0015098">
    <property type="term" value="F:molybdate ion transmembrane transporter activity"/>
    <property type="evidence" value="ECO:0007669"/>
    <property type="project" value="InterPro"/>
</dbReference>
<dbReference type="Pfam" id="PF03459">
    <property type="entry name" value="TOBE"/>
    <property type="match status" value="1"/>
</dbReference>
<dbReference type="InterPro" id="IPR003593">
    <property type="entry name" value="AAA+_ATPase"/>
</dbReference>
<evidence type="ECO:0000256" key="2">
    <source>
        <dbReference type="ARBA" id="ARBA00022519"/>
    </source>
</evidence>
<sequence length="365" mass="39453">MTLGVILRHRFEGFELDVAFDAPPGITVLFGRSGTGKTTIINAVAGLLKPDEGRVATEDWVLFDTSTNHWVPPHKRRLGYIFQDARLFPHLTVRQNLAYGQWFAPKSAPREDMSRIVDMLGLGDLLSRRPAALSGGEKQRVAIGRALLACPRLILADEPLSSLDEARKAEILPYFERLRDETKVPILYVSHAATEVARIATSVVALDKGRVTGQGPAAEVLSDPAVTPLGVRAAGAMITARVTAHHADGLSTLRAEGSDLLMPRVTQPEGTDVRLWIGAQDVMLAIVRPDGISALNILDVTIRDLRVGTGPGVIVQLSFGRSVLLARVTRRSAEALNLHPGQSVFAVLKAVSLPRDAVGDVMNRT</sequence>
<dbReference type="SMART" id="SM00382">
    <property type="entry name" value="AAA"/>
    <property type="match status" value="1"/>
</dbReference>
<dbReference type="GO" id="GO:0016020">
    <property type="term" value="C:membrane"/>
    <property type="evidence" value="ECO:0007669"/>
    <property type="project" value="InterPro"/>
</dbReference>
<dbReference type="PANTHER" id="PTHR43514:SF4">
    <property type="entry name" value="ABC TRANSPORTER I FAMILY MEMBER 10"/>
    <property type="match status" value="1"/>
</dbReference>
<reference evidence="10" key="1">
    <citation type="submission" date="2021-07" db="EMBL/GenBank/DDBJ databases">
        <title>Roseobacter insulae sp. nov., isolated from a tidal flat.</title>
        <authorList>
            <person name="Park S."/>
            <person name="Yoon J.-H."/>
        </authorList>
    </citation>
    <scope>NUCLEOTIDE SEQUENCE</scope>
    <source>
        <strain evidence="10">YSTF-M11</strain>
    </source>
</reference>